<dbReference type="SUPFAM" id="SSF51735">
    <property type="entry name" value="NAD(P)-binding Rossmann-fold domains"/>
    <property type="match status" value="1"/>
</dbReference>
<comment type="subcellular location">
    <subcellularLocation>
        <location evidence="13">Cytoplasm</location>
    </subcellularLocation>
</comment>
<evidence type="ECO:0000256" key="9">
    <source>
        <dbReference type="ARBA" id="ARBA00037922"/>
    </source>
</evidence>
<evidence type="ECO:0000256" key="11">
    <source>
        <dbReference type="ARBA" id="ARBA00049080"/>
    </source>
</evidence>
<reference evidence="17 18" key="1">
    <citation type="submission" date="2024-09" db="EMBL/GenBank/DDBJ databases">
        <authorList>
            <person name="Sun Q."/>
            <person name="Mori K."/>
        </authorList>
    </citation>
    <scope>NUCLEOTIDE SEQUENCE [LARGE SCALE GENOMIC DNA]</scope>
    <source>
        <strain evidence="17 18">CCM 8654</strain>
    </source>
</reference>
<feature type="active site" description="Proton donor/acceptor" evidence="13">
    <location>
        <position position="148"/>
    </location>
</feature>
<keyword evidence="3 13" id="KW-0028">Amino-acid biosynthesis</keyword>
<evidence type="ECO:0000313" key="18">
    <source>
        <dbReference type="Proteomes" id="UP001589698"/>
    </source>
</evidence>
<dbReference type="RefSeq" id="WP_378517080.1">
    <property type="nucleotide sequence ID" value="NZ_CBCSDI010000015.1"/>
</dbReference>
<evidence type="ECO:0000256" key="5">
    <source>
        <dbReference type="ARBA" id="ARBA00022915"/>
    </source>
</evidence>
<evidence type="ECO:0000256" key="1">
    <source>
        <dbReference type="ARBA" id="ARBA00006642"/>
    </source>
</evidence>
<dbReference type="InterPro" id="IPR022663">
    <property type="entry name" value="DapB_C"/>
</dbReference>
<evidence type="ECO:0000256" key="3">
    <source>
        <dbReference type="ARBA" id="ARBA00022605"/>
    </source>
</evidence>
<evidence type="ECO:0000256" key="8">
    <source>
        <dbReference type="ARBA" id="ARBA00023154"/>
    </source>
</evidence>
<comment type="pathway">
    <text evidence="9 13">Amino-acid biosynthesis; L-lysine biosynthesis via DAP pathway; (S)-tetrahydrodipicolinate from L-aspartate: step 4/4.</text>
</comment>
<keyword evidence="18" id="KW-1185">Reference proteome</keyword>
<keyword evidence="6 13" id="KW-0560">Oxidoreductase</keyword>
<comment type="similarity">
    <text evidence="1 13">Belongs to the DapB family.</text>
</comment>
<evidence type="ECO:0000256" key="14">
    <source>
        <dbReference type="SAM" id="MobiDB-lite"/>
    </source>
</evidence>
<feature type="binding site" evidence="13">
    <location>
        <begin position="118"/>
        <end position="121"/>
    </location>
    <ligand>
        <name>NAD(+)</name>
        <dbReference type="ChEBI" id="CHEBI:57540"/>
    </ligand>
</feature>
<dbReference type="GO" id="GO:0008839">
    <property type="term" value="F:4-hydroxy-tetrahydrodipicolinate reductase"/>
    <property type="evidence" value="ECO:0007669"/>
    <property type="project" value="UniProtKB-EC"/>
</dbReference>
<evidence type="ECO:0000256" key="13">
    <source>
        <dbReference type="HAMAP-Rule" id="MF_00102"/>
    </source>
</evidence>
<organism evidence="17 18">
    <name type="scientific">Nocardioides zeicaulis</name>
    <dbReference type="NCBI Taxonomy" id="1776857"/>
    <lineage>
        <taxon>Bacteria</taxon>
        <taxon>Bacillati</taxon>
        <taxon>Actinomycetota</taxon>
        <taxon>Actinomycetes</taxon>
        <taxon>Propionibacteriales</taxon>
        <taxon>Nocardioidaceae</taxon>
        <taxon>Nocardioides</taxon>
    </lineage>
</organism>
<evidence type="ECO:0000259" key="15">
    <source>
        <dbReference type="Pfam" id="PF01113"/>
    </source>
</evidence>
<evidence type="ECO:0000313" key="17">
    <source>
        <dbReference type="EMBL" id="MFC0221389.1"/>
    </source>
</evidence>
<keyword evidence="2 13" id="KW-0963">Cytoplasm</keyword>
<dbReference type="EC" id="1.17.1.8" evidence="10 13"/>
<dbReference type="Proteomes" id="UP001589698">
    <property type="component" value="Unassembled WGS sequence"/>
</dbReference>
<feature type="domain" description="Dihydrodipicolinate reductase N-terminal" evidence="15">
    <location>
        <begin position="18"/>
        <end position="121"/>
    </location>
</feature>
<feature type="domain" description="Dihydrodipicolinate reductase C-terminal" evidence="16">
    <location>
        <begin position="124"/>
        <end position="260"/>
    </location>
</feature>
<feature type="binding site" evidence="13">
    <location>
        <begin position="91"/>
        <end position="93"/>
    </location>
    <ligand>
        <name>NAD(+)</name>
        <dbReference type="ChEBI" id="CHEBI:57540"/>
    </ligand>
</feature>
<dbReference type="PANTHER" id="PTHR20836">
    <property type="entry name" value="DIHYDRODIPICOLINATE REDUCTASE"/>
    <property type="match status" value="1"/>
</dbReference>
<dbReference type="EMBL" id="JBHLXH010000001">
    <property type="protein sequence ID" value="MFC0221389.1"/>
    <property type="molecule type" value="Genomic_DNA"/>
</dbReference>
<dbReference type="Gene3D" id="3.30.360.10">
    <property type="entry name" value="Dihydrodipicolinate Reductase, domain 2"/>
    <property type="match status" value="1"/>
</dbReference>
<keyword evidence="8 13" id="KW-0457">Lysine biosynthesis</keyword>
<evidence type="ECO:0000259" key="16">
    <source>
        <dbReference type="Pfam" id="PF05173"/>
    </source>
</evidence>
<evidence type="ECO:0000256" key="12">
    <source>
        <dbReference type="ARBA" id="ARBA00049396"/>
    </source>
</evidence>
<feature type="region of interest" description="Disordered" evidence="14">
    <location>
        <begin position="174"/>
        <end position="193"/>
    </location>
</feature>
<feature type="binding site" evidence="13">
    <location>
        <begin position="158"/>
        <end position="159"/>
    </location>
    <ligand>
        <name>(S)-2,3,4,5-tetrahydrodipicolinate</name>
        <dbReference type="ChEBI" id="CHEBI:16845"/>
    </ligand>
</feature>
<gene>
    <name evidence="13 17" type="primary">dapB</name>
    <name evidence="17" type="ORF">ACFFJG_02755</name>
</gene>
<feature type="binding site" evidence="13">
    <location>
        <position position="149"/>
    </location>
    <ligand>
        <name>(S)-2,3,4,5-tetrahydrodipicolinate</name>
        <dbReference type="ChEBI" id="CHEBI:16845"/>
    </ligand>
</feature>
<sequence>MSTSERPEPETDAAGPTRVGVLGAHGRLGSEVCRAVEAADDLELAARVGSGDDVEELVRAGVQVVVDVTHPDVVMDHLRFCVEHGIHAVVGTTGFDDARLAQLQEWLDASPGTGVLVAPNFSVGAILMMRFAAQAARFFESVEVVELHHPDKADAPSGTAARTARLVAEARREAGCPPMPDATSSGPEGARGADVDGVRVHSLRVRGLVAHQEVVLGAPGETLTIRHDSLDRVSFAPGALLGVRRISGRPGLTVGLEELLDLG</sequence>
<dbReference type="SUPFAM" id="SSF55347">
    <property type="entry name" value="Glyceraldehyde-3-phosphate dehydrogenase-like, C-terminal domain"/>
    <property type="match status" value="1"/>
</dbReference>
<keyword evidence="5 13" id="KW-0220">Diaminopimelate biosynthesis</keyword>
<evidence type="ECO:0000256" key="6">
    <source>
        <dbReference type="ARBA" id="ARBA00023002"/>
    </source>
</evidence>
<comment type="catalytic activity">
    <reaction evidence="12 13">
        <text>(S)-2,3,4,5-tetrahydrodipicolinate + NAD(+) + H2O = (2S,4S)-4-hydroxy-2,3,4,5-tetrahydrodipicolinate + NADH + H(+)</text>
        <dbReference type="Rhea" id="RHEA:35323"/>
        <dbReference type="ChEBI" id="CHEBI:15377"/>
        <dbReference type="ChEBI" id="CHEBI:15378"/>
        <dbReference type="ChEBI" id="CHEBI:16845"/>
        <dbReference type="ChEBI" id="CHEBI:57540"/>
        <dbReference type="ChEBI" id="CHEBI:57945"/>
        <dbReference type="ChEBI" id="CHEBI:67139"/>
        <dbReference type="EC" id="1.17.1.8"/>
    </reaction>
</comment>
<evidence type="ECO:0000256" key="4">
    <source>
        <dbReference type="ARBA" id="ARBA00022857"/>
    </source>
</evidence>
<comment type="caution">
    <text evidence="13">Was originally thought to be a dihydrodipicolinate reductase (DHDPR), catalyzing the conversion of dihydrodipicolinate to tetrahydrodipicolinate. However, it was shown in E.coli that the substrate of the enzymatic reaction is not dihydrodipicolinate (DHDP) but in fact (2S,4S)-4-hydroxy-2,3,4,5-tetrahydrodipicolinic acid (HTPA), the product released by the DapA-catalyzed reaction.</text>
</comment>
<dbReference type="CDD" id="cd02274">
    <property type="entry name" value="DHDPR_N"/>
    <property type="match status" value="1"/>
</dbReference>
<comment type="caution">
    <text evidence="17">The sequence shown here is derived from an EMBL/GenBank/DDBJ whole genome shotgun (WGS) entry which is preliminary data.</text>
</comment>
<keyword evidence="7 13" id="KW-0520">NAD</keyword>
<dbReference type="PANTHER" id="PTHR20836:SF0">
    <property type="entry name" value="4-HYDROXY-TETRAHYDRODIPICOLINATE REDUCTASE 1, CHLOROPLASTIC-RELATED"/>
    <property type="match status" value="1"/>
</dbReference>
<comment type="function">
    <text evidence="13">Catalyzes the conversion of 4-hydroxy-tetrahydrodipicolinate (HTPA) to tetrahydrodipicolinate.</text>
</comment>
<comment type="subunit">
    <text evidence="13">Homotetramer.</text>
</comment>
<comment type="caution">
    <text evidence="13">Lacks conserved residue(s) required for the propagation of feature annotation.</text>
</comment>
<comment type="catalytic activity">
    <reaction evidence="11 13">
        <text>(S)-2,3,4,5-tetrahydrodipicolinate + NADP(+) + H2O = (2S,4S)-4-hydroxy-2,3,4,5-tetrahydrodipicolinate + NADPH + H(+)</text>
        <dbReference type="Rhea" id="RHEA:35331"/>
        <dbReference type="ChEBI" id="CHEBI:15377"/>
        <dbReference type="ChEBI" id="CHEBI:15378"/>
        <dbReference type="ChEBI" id="CHEBI:16845"/>
        <dbReference type="ChEBI" id="CHEBI:57783"/>
        <dbReference type="ChEBI" id="CHEBI:58349"/>
        <dbReference type="ChEBI" id="CHEBI:67139"/>
        <dbReference type="EC" id="1.17.1.8"/>
    </reaction>
</comment>
<protein>
    <recommendedName>
        <fullName evidence="10 13">4-hydroxy-tetrahydrodipicolinate reductase</fullName>
        <shortName evidence="13">HTPA reductase</shortName>
        <ecNumber evidence="10 13">1.17.1.8</ecNumber>
    </recommendedName>
</protein>
<evidence type="ECO:0000256" key="7">
    <source>
        <dbReference type="ARBA" id="ARBA00023027"/>
    </source>
</evidence>
<evidence type="ECO:0000256" key="10">
    <source>
        <dbReference type="ARBA" id="ARBA00038983"/>
    </source>
</evidence>
<dbReference type="HAMAP" id="MF_00102">
    <property type="entry name" value="DapB"/>
    <property type="match status" value="1"/>
</dbReference>
<keyword evidence="4 13" id="KW-0521">NADP</keyword>
<dbReference type="PIRSF" id="PIRSF000161">
    <property type="entry name" value="DHPR"/>
    <property type="match status" value="1"/>
</dbReference>
<proteinExistence type="inferred from homology"/>
<dbReference type="Gene3D" id="3.40.50.720">
    <property type="entry name" value="NAD(P)-binding Rossmann-like Domain"/>
    <property type="match status" value="1"/>
</dbReference>
<name>A0ABV6DXE4_9ACTN</name>
<feature type="active site" description="Proton donor" evidence="13">
    <location>
        <position position="152"/>
    </location>
</feature>
<feature type="binding site" evidence="13">
    <location>
        <position position="47"/>
    </location>
    <ligand>
        <name>NADP(+)</name>
        <dbReference type="ChEBI" id="CHEBI:58349"/>
    </ligand>
</feature>
<evidence type="ECO:0000256" key="2">
    <source>
        <dbReference type="ARBA" id="ARBA00022490"/>
    </source>
</evidence>
<dbReference type="InterPro" id="IPR000846">
    <property type="entry name" value="DapB_N"/>
</dbReference>
<dbReference type="Pfam" id="PF01113">
    <property type="entry name" value="DapB_N"/>
    <property type="match status" value="1"/>
</dbReference>
<feature type="binding site" evidence="13">
    <location>
        <begin position="23"/>
        <end position="28"/>
    </location>
    <ligand>
        <name>NAD(+)</name>
        <dbReference type="ChEBI" id="CHEBI:57540"/>
    </ligand>
</feature>
<dbReference type="Pfam" id="PF05173">
    <property type="entry name" value="DapB_C"/>
    <property type="match status" value="1"/>
</dbReference>
<dbReference type="InterPro" id="IPR023940">
    <property type="entry name" value="DHDPR_bac"/>
</dbReference>
<dbReference type="NCBIfam" id="TIGR00036">
    <property type="entry name" value="dapB"/>
    <property type="match status" value="1"/>
</dbReference>
<dbReference type="InterPro" id="IPR022664">
    <property type="entry name" value="DapB_N_CS"/>
</dbReference>
<accession>A0ABV6DXE4</accession>
<dbReference type="InterPro" id="IPR036291">
    <property type="entry name" value="NAD(P)-bd_dom_sf"/>
</dbReference>
<dbReference type="PROSITE" id="PS01298">
    <property type="entry name" value="DAPB"/>
    <property type="match status" value="1"/>
</dbReference>